<dbReference type="Proteomes" id="UP000198897">
    <property type="component" value="Unassembled WGS sequence"/>
</dbReference>
<dbReference type="EMBL" id="FOOG01000002">
    <property type="protein sequence ID" value="SFF57243.1"/>
    <property type="molecule type" value="Genomic_DNA"/>
</dbReference>
<accession>A0A1I2JT98</accession>
<reference evidence="2" key="1">
    <citation type="submission" date="2016-10" db="EMBL/GenBank/DDBJ databases">
        <authorList>
            <person name="Varghese N."/>
            <person name="Submissions S."/>
        </authorList>
    </citation>
    <scope>NUCLEOTIDE SEQUENCE [LARGE SCALE GENOMIC DNA]</scope>
    <source>
        <strain evidence="2">FP5</strain>
    </source>
</reference>
<sequence>MKLAWPVTKRKRINDYIESHKHNVFELSLLLVGNASVAEEISANAFLQVCRQTGDHRTLHQNHLPLYAKVVHLAEGYVKQVKQADLDLEGGHEDSWDMPLSKERKLLYEALMGLPMRDRVILTLKHTCSLSTEDVQKILNTAYAQIE</sequence>
<keyword evidence="1" id="KW-0804">Transcription</keyword>
<dbReference type="GO" id="GO:0000428">
    <property type="term" value="C:DNA-directed RNA polymerase complex"/>
    <property type="evidence" value="ECO:0007669"/>
    <property type="project" value="UniProtKB-KW"/>
</dbReference>
<keyword evidence="2" id="KW-1185">Reference proteome</keyword>
<keyword evidence="1" id="KW-0240">DNA-directed RNA polymerase</keyword>
<protein>
    <submittedName>
        <fullName evidence="1">DNA-directed RNA polymerase specialized sigma subunit, sigma24 family</fullName>
    </submittedName>
</protein>
<dbReference type="AlphaFoldDB" id="A0A1I2JT98"/>
<evidence type="ECO:0000313" key="1">
    <source>
        <dbReference type="EMBL" id="SFF57243.1"/>
    </source>
</evidence>
<dbReference type="RefSeq" id="WP_089749520.1">
    <property type="nucleotide sequence ID" value="NZ_FOOG01000002.1"/>
</dbReference>
<proteinExistence type="predicted"/>
<organism evidence="1 2">
    <name type="scientific">Halobacillus alkaliphilus</name>
    <dbReference type="NCBI Taxonomy" id="396056"/>
    <lineage>
        <taxon>Bacteria</taxon>
        <taxon>Bacillati</taxon>
        <taxon>Bacillota</taxon>
        <taxon>Bacilli</taxon>
        <taxon>Bacillales</taxon>
        <taxon>Bacillaceae</taxon>
        <taxon>Halobacillus</taxon>
    </lineage>
</organism>
<gene>
    <name evidence="1" type="ORF">SAMN05216353_10245</name>
</gene>
<name>A0A1I2JT98_9BACI</name>
<evidence type="ECO:0000313" key="2">
    <source>
        <dbReference type="Proteomes" id="UP000198897"/>
    </source>
</evidence>